<dbReference type="Gene3D" id="2.40.420.20">
    <property type="match status" value="1"/>
</dbReference>
<organism evidence="4 5">
    <name type="scientific">Shewanella denitrificans (strain OS217 / ATCC BAA-1090 / DSM 15013)</name>
    <dbReference type="NCBI Taxonomy" id="318161"/>
    <lineage>
        <taxon>Bacteria</taxon>
        <taxon>Pseudomonadati</taxon>
        <taxon>Pseudomonadota</taxon>
        <taxon>Gammaproteobacteria</taxon>
        <taxon>Alteromonadales</taxon>
        <taxon>Shewanellaceae</taxon>
        <taxon>Shewanella</taxon>
    </lineage>
</organism>
<keyword evidence="2" id="KW-0732">Signal</keyword>
<dbReference type="Gene3D" id="2.40.30.170">
    <property type="match status" value="1"/>
</dbReference>
<feature type="domain" description="YknX-like C-terminal permuted SH3-like" evidence="3">
    <location>
        <begin position="280"/>
        <end position="345"/>
    </location>
</feature>
<gene>
    <name evidence="4" type="ordered locus">Sden_3429</name>
</gene>
<evidence type="ECO:0000259" key="3">
    <source>
        <dbReference type="Pfam" id="PF25989"/>
    </source>
</evidence>
<dbReference type="Pfam" id="PF25989">
    <property type="entry name" value="YknX_C"/>
    <property type="match status" value="1"/>
</dbReference>
<name>Q12IM2_SHEDO</name>
<dbReference type="Proteomes" id="UP000001982">
    <property type="component" value="Chromosome"/>
</dbReference>
<dbReference type="GO" id="GO:1990281">
    <property type="term" value="C:efflux pump complex"/>
    <property type="evidence" value="ECO:0007669"/>
    <property type="project" value="TreeGrafter"/>
</dbReference>
<protein>
    <submittedName>
        <fullName evidence="4">Secretion protein HlyD</fullName>
    </submittedName>
</protein>
<feature type="chain" id="PRO_5004181568" evidence="2">
    <location>
        <begin position="22"/>
        <end position="362"/>
    </location>
</feature>
<dbReference type="SUPFAM" id="SSF111369">
    <property type="entry name" value="HlyD-like secretion proteins"/>
    <property type="match status" value="1"/>
</dbReference>
<feature type="signal peptide" evidence="2">
    <location>
        <begin position="1"/>
        <end position="21"/>
    </location>
</feature>
<keyword evidence="5" id="KW-1185">Reference proteome</keyword>
<evidence type="ECO:0000313" key="4">
    <source>
        <dbReference type="EMBL" id="ABE56704.1"/>
    </source>
</evidence>
<reference evidence="4 5" key="1">
    <citation type="submission" date="2006-03" db="EMBL/GenBank/DDBJ databases">
        <title>Complete sequence of Shewanella denitrificans OS217.</title>
        <authorList>
            <consortium name="US DOE Joint Genome Institute"/>
            <person name="Copeland A."/>
            <person name="Lucas S."/>
            <person name="Lapidus A."/>
            <person name="Barry K."/>
            <person name="Detter J.C."/>
            <person name="Glavina del Rio T."/>
            <person name="Hammon N."/>
            <person name="Israni S."/>
            <person name="Dalin E."/>
            <person name="Tice H."/>
            <person name="Pitluck S."/>
            <person name="Brettin T."/>
            <person name="Bruce D."/>
            <person name="Han C."/>
            <person name="Tapia R."/>
            <person name="Gilna P."/>
            <person name="Kiss H."/>
            <person name="Schmutz J."/>
            <person name="Larimer F."/>
            <person name="Land M."/>
            <person name="Hauser L."/>
            <person name="Kyrpides N."/>
            <person name="Lykidis A."/>
            <person name="Richardson P."/>
        </authorList>
    </citation>
    <scope>NUCLEOTIDE SEQUENCE [LARGE SCALE GENOMIC DNA]</scope>
    <source>
        <strain evidence="5">OS217 / ATCC BAA-1090 / DSM 15013</strain>
    </source>
</reference>
<dbReference type="PANTHER" id="PTHR30469:SF15">
    <property type="entry name" value="HLYD FAMILY OF SECRETION PROTEINS"/>
    <property type="match status" value="1"/>
</dbReference>
<dbReference type="Gene3D" id="2.40.50.100">
    <property type="match status" value="1"/>
</dbReference>
<accession>Q12IM2</accession>
<dbReference type="eggNOG" id="COG0845">
    <property type="taxonomic scope" value="Bacteria"/>
</dbReference>
<evidence type="ECO:0000256" key="2">
    <source>
        <dbReference type="SAM" id="SignalP"/>
    </source>
</evidence>
<dbReference type="AlphaFoldDB" id="Q12IM2"/>
<dbReference type="RefSeq" id="WP_011497846.1">
    <property type="nucleotide sequence ID" value="NC_007954.1"/>
</dbReference>
<dbReference type="InterPro" id="IPR058637">
    <property type="entry name" value="YknX-like_C"/>
</dbReference>
<comment type="similarity">
    <text evidence="1">Belongs to the membrane fusion protein (MFP) (TC 8.A.1) family.</text>
</comment>
<dbReference type="HOGENOM" id="CLU_018816_1_4_6"/>
<evidence type="ECO:0000313" key="5">
    <source>
        <dbReference type="Proteomes" id="UP000001982"/>
    </source>
</evidence>
<dbReference type="PANTHER" id="PTHR30469">
    <property type="entry name" value="MULTIDRUG RESISTANCE PROTEIN MDTA"/>
    <property type="match status" value="1"/>
</dbReference>
<dbReference type="NCBIfam" id="TIGR01730">
    <property type="entry name" value="RND_mfp"/>
    <property type="match status" value="1"/>
</dbReference>
<sequence length="362" mass="39247">MKTTILSILVLTASLSSLASAAEAPPALVSVKLVENRPLSPKVMVVGSIHSRSQAELTSGIEGRLAWVQEPGIHVSQGDIVAKVEQTQLLLQKAQQEAQIEYENVAFIRLGREFERLVKLNASNSASETELDKARSDRDLAAASLKLAQIKLKMILDDLDRSEVRAPFAGIITARLHQAGEDIGRSVVIVQMTDPDDLEIRLYAPLKYSRRVNVGDELNIYHTEGEFTAKIRSLIPVSDIRSQTFEARIDLPADMREHFSVGELISLALPIAPKQLTTLVPRDAVILRSSGAYVFKIDADNKAIKTQVILGDGEGEWIAVEGELADADPVVVRGAETLEDGQQVTLKTTQGLASAATISAGT</sequence>
<dbReference type="InterPro" id="IPR006143">
    <property type="entry name" value="RND_pump_MFP"/>
</dbReference>
<dbReference type="Gene3D" id="1.10.287.470">
    <property type="entry name" value="Helix hairpin bin"/>
    <property type="match status" value="1"/>
</dbReference>
<dbReference type="KEGG" id="sdn:Sden_3429"/>
<dbReference type="EMBL" id="CP000302">
    <property type="protein sequence ID" value="ABE56704.1"/>
    <property type="molecule type" value="Genomic_DNA"/>
</dbReference>
<dbReference type="STRING" id="318161.Sden_3429"/>
<dbReference type="GO" id="GO:0015562">
    <property type="term" value="F:efflux transmembrane transporter activity"/>
    <property type="evidence" value="ECO:0007669"/>
    <property type="project" value="TreeGrafter"/>
</dbReference>
<proteinExistence type="inferred from homology"/>
<dbReference type="OrthoDB" id="9806939at2"/>
<evidence type="ECO:0000256" key="1">
    <source>
        <dbReference type="ARBA" id="ARBA00009477"/>
    </source>
</evidence>